<reference evidence="1" key="2">
    <citation type="submission" date="2020-07" db="EMBL/GenBank/DDBJ databases">
        <authorList>
            <person name="Vera ALvarez R."/>
            <person name="Arias-Moreno D.M."/>
            <person name="Jimenez-Jacinto V."/>
            <person name="Jimenez-Bremont J.F."/>
            <person name="Swaminathan K."/>
            <person name="Moose S.P."/>
            <person name="Guerrero-Gonzalez M.L."/>
            <person name="Marino-Ramirez L."/>
            <person name="Landsman D."/>
            <person name="Rodriguez-Kessler M."/>
            <person name="Delgado-Sanchez P."/>
        </authorList>
    </citation>
    <scope>NUCLEOTIDE SEQUENCE</scope>
    <source>
        <tissue evidence="1">Cladode</tissue>
    </source>
</reference>
<evidence type="ECO:0000313" key="1">
    <source>
        <dbReference type="EMBL" id="MBA4667578.1"/>
    </source>
</evidence>
<proteinExistence type="predicted"/>
<dbReference type="AlphaFoldDB" id="A0A7C9AG02"/>
<dbReference type="EMBL" id="GISG01235865">
    <property type="protein sequence ID" value="MBA4667578.1"/>
    <property type="molecule type" value="Transcribed_RNA"/>
</dbReference>
<protein>
    <submittedName>
        <fullName evidence="1">Uncharacterized protein</fullName>
    </submittedName>
</protein>
<name>A0A7C9AG02_OPUST</name>
<sequence length="131" mass="14762">MVAMMTMETPLSGMSLLEFSLGRFFRHGKRPKSPFFSIHIRRWVFQQINHGLVSLEDPIALRTPWTPLALWFKTYFLHVLPTLAQHLDHLEPQLSSLLGTLLFIDCKSWTMLGGLIASQPALLSSAGCPDG</sequence>
<reference evidence="1" key="1">
    <citation type="journal article" date="2013" name="J. Plant Res.">
        <title>Effect of fungi and light on seed germination of three Opuntia species from semiarid lands of central Mexico.</title>
        <authorList>
            <person name="Delgado-Sanchez P."/>
            <person name="Jimenez-Bremont J.F."/>
            <person name="Guerrero-Gonzalez Mde L."/>
            <person name="Flores J."/>
        </authorList>
    </citation>
    <scope>NUCLEOTIDE SEQUENCE</scope>
    <source>
        <tissue evidence="1">Cladode</tissue>
    </source>
</reference>
<organism evidence="1">
    <name type="scientific">Opuntia streptacantha</name>
    <name type="common">Prickly pear cactus</name>
    <name type="synonym">Opuntia cardona</name>
    <dbReference type="NCBI Taxonomy" id="393608"/>
    <lineage>
        <taxon>Eukaryota</taxon>
        <taxon>Viridiplantae</taxon>
        <taxon>Streptophyta</taxon>
        <taxon>Embryophyta</taxon>
        <taxon>Tracheophyta</taxon>
        <taxon>Spermatophyta</taxon>
        <taxon>Magnoliopsida</taxon>
        <taxon>eudicotyledons</taxon>
        <taxon>Gunneridae</taxon>
        <taxon>Pentapetalae</taxon>
        <taxon>Caryophyllales</taxon>
        <taxon>Cactineae</taxon>
        <taxon>Cactaceae</taxon>
        <taxon>Opuntioideae</taxon>
        <taxon>Opuntia</taxon>
    </lineage>
</organism>
<accession>A0A7C9AG02</accession>